<protein>
    <submittedName>
        <fullName evidence="1">Uncharacterized protein</fullName>
    </submittedName>
</protein>
<evidence type="ECO:0000313" key="2">
    <source>
        <dbReference type="Proteomes" id="UP001059041"/>
    </source>
</evidence>
<comment type="caution">
    <text evidence="1">The sequence shown here is derived from an EMBL/GenBank/DDBJ whole genome shotgun (WGS) entry which is preliminary data.</text>
</comment>
<organism evidence="1 2">
    <name type="scientific">Triplophysa rosa</name>
    <name type="common">Cave loach</name>
    <dbReference type="NCBI Taxonomy" id="992332"/>
    <lineage>
        <taxon>Eukaryota</taxon>
        <taxon>Metazoa</taxon>
        <taxon>Chordata</taxon>
        <taxon>Craniata</taxon>
        <taxon>Vertebrata</taxon>
        <taxon>Euteleostomi</taxon>
        <taxon>Actinopterygii</taxon>
        <taxon>Neopterygii</taxon>
        <taxon>Teleostei</taxon>
        <taxon>Ostariophysi</taxon>
        <taxon>Cypriniformes</taxon>
        <taxon>Nemacheilidae</taxon>
        <taxon>Triplophysa</taxon>
    </lineage>
</organism>
<accession>A0A9W7TWY7</accession>
<evidence type="ECO:0000313" key="1">
    <source>
        <dbReference type="EMBL" id="KAI7804203.1"/>
    </source>
</evidence>
<dbReference type="Proteomes" id="UP001059041">
    <property type="component" value="Linkage Group LG10"/>
</dbReference>
<dbReference type="AlphaFoldDB" id="A0A9W7TWY7"/>
<reference evidence="1" key="1">
    <citation type="submission" date="2021-02" db="EMBL/GenBank/DDBJ databases">
        <title>Comparative genomics reveals that relaxation of natural selection precedes convergent phenotypic evolution of cavefish.</title>
        <authorList>
            <person name="Peng Z."/>
        </authorList>
    </citation>
    <scope>NUCLEOTIDE SEQUENCE</scope>
    <source>
        <tissue evidence="1">Muscle</tissue>
    </source>
</reference>
<name>A0A9W7TWY7_TRIRA</name>
<sequence length="70" mass="8249">MEESGGFIAKKLRKRSDPMKIIQTQEIILEDRIQFNLLFFLISLMEENLLTKLMGLTKSNKNMFMFSSIF</sequence>
<gene>
    <name evidence="1" type="ORF">IRJ41_001554</name>
</gene>
<dbReference type="EMBL" id="JAFHDT010000010">
    <property type="protein sequence ID" value="KAI7804203.1"/>
    <property type="molecule type" value="Genomic_DNA"/>
</dbReference>
<keyword evidence="2" id="KW-1185">Reference proteome</keyword>
<proteinExistence type="predicted"/>